<protein>
    <submittedName>
        <fullName evidence="2">Fe-S cluster assembly protein SufT</fullName>
    </submittedName>
</protein>
<dbReference type="AlphaFoldDB" id="A0AAQ3LBE4"/>
<dbReference type="Gene3D" id="3.30.300.130">
    <property type="entry name" value="Fe-S cluster assembly (FSCA)"/>
    <property type="match status" value="1"/>
</dbReference>
<dbReference type="RefSeq" id="WP_317834830.1">
    <property type="nucleotide sequence ID" value="NZ_CP136920.1"/>
</dbReference>
<dbReference type="InterPro" id="IPR052339">
    <property type="entry name" value="Fe-S_Maturation_MIP18"/>
</dbReference>
<name>A0AAQ3LBE4_9BACT</name>
<dbReference type="InterPro" id="IPR034904">
    <property type="entry name" value="FSCA_dom_sf"/>
</dbReference>
<dbReference type="PANTHER" id="PTHR42831:SF1">
    <property type="entry name" value="FE-S PROTEIN MATURATION AUXILIARY FACTOR YITW"/>
    <property type="match status" value="1"/>
</dbReference>
<dbReference type="InterPro" id="IPR017776">
    <property type="entry name" value="FeS_assembly_SufT_put"/>
</dbReference>
<dbReference type="KEGG" id="puo:RZN69_04360"/>
<reference evidence="2 3" key="1">
    <citation type="submission" date="2023-10" db="EMBL/GenBank/DDBJ databases">
        <title>Rubellicoccus peritrichatus gen. nov., sp. nov., isolated from an algae of coral reef tank.</title>
        <authorList>
            <person name="Luo J."/>
        </authorList>
    </citation>
    <scope>NUCLEOTIDE SEQUENCE [LARGE SCALE GENOMIC DNA]</scope>
    <source>
        <strain evidence="2 3">CR14</strain>
    </source>
</reference>
<dbReference type="EMBL" id="CP136920">
    <property type="protein sequence ID" value="WOO42311.1"/>
    <property type="molecule type" value="Genomic_DNA"/>
</dbReference>
<evidence type="ECO:0000313" key="2">
    <source>
        <dbReference type="EMBL" id="WOO42311.1"/>
    </source>
</evidence>
<dbReference type="Pfam" id="PF01883">
    <property type="entry name" value="FeS_assembly_P"/>
    <property type="match status" value="1"/>
</dbReference>
<dbReference type="PANTHER" id="PTHR42831">
    <property type="entry name" value="FE-S PROTEIN MATURATION AUXILIARY FACTOR YITW"/>
    <property type="match status" value="1"/>
</dbReference>
<dbReference type="NCBIfam" id="TIGR03406">
    <property type="entry name" value="FeS_long_SufT"/>
    <property type="match status" value="1"/>
</dbReference>
<dbReference type="SUPFAM" id="SSF117916">
    <property type="entry name" value="Fe-S cluster assembly (FSCA) domain-like"/>
    <property type="match status" value="1"/>
</dbReference>
<keyword evidence="3" id="KW-1185">Reference proteome</keyword>
<gene>
    <name evidence="2" type="primary">sufT</name>
    <name evidence="2" type="ORF">RZN69_04360</name>
</gene>
<proteinExistence type="predicted"/>
<dbReference type="Proteomes" id="UP001304300">
    <property type="component" value="Chromosome"/>
</dbReference>
<feature type="domain" description="MIP18 family-like" evidence="1">
    <location>
        <begin position="88"/>
        <end position="163"/>
    </location>
</feature>
<organism evidence="2 3">
    <name type="scientific">Rubellicoccus peritrichatus</name>
    <dbReference type="NCBI Taxonomy" id="3080537"/>
    <lineage>
        <taxon>Bacteria</taxon>
        <taxon>Pseudomonadati</taxon>
        <taxon>Verrucomicrobiota</taxon>
        <taxon>Opitutia</taxon>
        <taxon>Puniceicoccales</taxon>
        <taxon>Cerasicoccaceae</taxon>
        <taxon>Rubellicoccus</taxon>
    </lineage>
</organism>
<evidence type="ECO:0000313" key="3">
    <source>
        <dbReference type="Proteomes" id="UP001304300"/>
    </source>
</evidence>
<sequence>MPTDNHRVLTRDVESTIIPAGDVVVLPAGSQVDITHRLGGNFTVVCDHGMFRILGKDADALGEESLEAEKVAEAKASTEAHEGPPETEAIWDAMKTVYDPEIPVNIVDLGLVYSMDVEDMEDGNYAVMVHMTLTAPGCGMGPAIAEDAKTRIESVPGVHQAQVEIVWDPPWTQDMISEEGKMELGLV</sequence>
<dbReference type="InterPro" id="IPR002744">
    <property type="entry name" value="MIP18-like"/>
</dbReference>
<evidence type="ECO:0000259" key="1">
    <source>
        <dbReference type="Pfam" id="PF01883"/>
    </source>
</evidence>
<accession>A0AAQ3LBE4</accession>